<reference evidence="2" key="1">
    <citation type="journal article" date="2019" name="Int. J. Syst. Evol. Microbiol.">
        <title>The Global Catalogue of Microorganisms (GCM) 10K type strain sequencing project: providing services to taxonomists for standard genome sequencing and annotation.</title>
        <authorList>
            <consortium name="The Broad Institute Genomics Platform"/>
            <consortium name="The Broad Institute Genome Sequencing Center for Infectious Disease"/>
            <person name="Wu L."/>
            <person name="Ma J."/>
        </authorList>
    </citation>
    <scope>NUCLEOTIDE SEQUENCE [LARGE SCALE GENOMIC DNA]</scope>
    <source>
        <strain evidence="2">JCM 31404</strain>
    </source>
</reference>
<evidence type="ECO:0008006" key="3">
    <source>
        <dbReference type="Google" id="ProtNLM"/>
    </source>
</evidence>
<comment type="caution">
    <text evidence="1">The sequence shown here is derived from an EMBL/GenBank/DDBJ whole genome shotgun (WGS) entry which is preliminary data.</text>
</comment>
<dbReference type="InterPro" id="IPR016181">
    <property type="entry name" value="Acyl_CoA_acyltransferase"/>
</dbReference>
<evidence type="ECO:0000313" key="1">
    <source>
        <dbReference type="EMBL" id="GGR45555.1"/>
    </source>
</evidence>
<dbReference type="SUPFAM" id="SSF55729">
    <property type="entry name" value="Acyl-CoA N-acyltransferases (Nat)"/>
    <property type="match status" value="1"/>
</dbReference>
<evidence type="ECO:0000313" key="2">
    <source>
        <dbReference type="Proteomes" id="UP000634308"/>
    </source>
</evidence>
<keyword evidence="2" id="KW-1185">Reference proteome</keyword>
<accession>A0ABQ2RKZ1</accession>
<dbReference type="RefSeq" id="WP_229777543.1">
    <property type="nucleotide sequence ID" value="NZ_BMQM01000001.1"/>
</dbReference>
<dbReference type="EMBL" id="BMQM01000001">
    <property type="protein sequence ID" value="GGR45555.1"/>
    <property type="molecule type" value="Genomic_DNA"/>
</dbReference>
<sequence length="319" mass="34195">MTTTDPLPGTTDLPTAAELAAFTLAAQHPATHDWTDPATRLGTLADEHEFDLQLATDLDLAAQRAEFLNAGPAAPAYLNRWAAVSADLHAMLSIRFEGLDVTKPFVDISVTSRPVTRADLPALADAARVYAAFHPPRLRFWSAAPMTDWADLEPDRRVLAAPIHTLRGHPVPDGLTLIPTTTTAHYADAQAAYDAVDAAHPHHPHEARLLSAEDLQECIDAGTMFGIHWHGEWAGYAGTLAYTQLGLNAQVVQELLLTPHARGHGLGAALSTLLARHLPDPAQVLSGTIHGRNRGALSAATRAGRLDVGGWWWAGTDLP</sequence>
<name>A0ABQ2RKZ1_9DEIO</name>
<proteinExistence type="predicted"/>
<dbReference type="Proteomes" id="UP000634308">
    <property type="component" value="Unassembled WGS sequence"/>
</dbReference>
<organism evidence="1 2">
    <name type="scientific">Deinococcus seoulensis</name>
    <dbReference type="NCBI Taxonomy" id="1837379"/>
    <lineage>
        <taxon>Bacteria</taxon>
        <taxon>Thermotogati</taxon>
        <taxon>Deinococcota</taxon>
        <taxon>Deinococci</taxon>
        <taxon>Deinococcales</taxon>
        <taxon>Deinococcaceae</taxon>
        <taxon>Deinococcus</taxon>
    </lineage>
</organism>
<protein>
    <recommendedName>
        <fullName evidence="3">GNAT family N-acetyltransferase</fullName>
    </recommendedName>
</protein>
<dbReference type="Gene3D" id="3.40.630.30">
    <property type="match status" value="1"/>
</dbReference>
<gene>
    <name evidence="1" type="ORF">GCM10008959_03410</name>
</gene>